<feature type="region of interest" description="Disordered" evidence="6">
    <location>
        <begin position="285"/>
        <end position="323"/>
    </location>
</feature>
<dbReference type="InterPro" id="IPR017560">
    <property type="entry name" value="Cyt_c_biogenesis_CcmI"/>
</dbReference>
<dbReference type="NCBIfam" id="TIGR03142">
    <property type="entry name" value="cytochro_ccmI"/>
    <property type="match status" value="1"/>
</dbReference>
<evidence type="ECO:0000313" key="9">
    <source>
        <dbReference type="EMBL" id="MFD1228999.1"/>
    </source>
</evidence>
<gene>
    <name evidence="9" type="primary">ccmI</name>
    <name evidence="9" type="ORF">ACFQ35_17795</name>
</gene>
<sequence length="399" mass="43523">MDFWLVSALLTFVAILIVMLPLTRKEVVSAAQGEEDRSVYIQQLKEIDSDLARGLLDEQSAAQARLEISRRILKNDRRMTDAASNDNANSNDAEKKYLFSAGARWVTILVLLFIPIVSWGVYATIGTPDLPSQPLVDRKGNTIQDKSAVELIAQAEAHLANAPDDGRGWAILAPIYMRLGRVDDAINAYRKALELLGKDVDRLIGLGEALTIKANGQITPEALALFEEAGTVAPADVRPPLMKARALLQAGKRDDAIDVLQIILNTSPEDALWRADIEQTIANLKAGKGPTAPPAQSSRPAEQPRGPTAEDVEAAASLDEQGRKDMIRSMVDGLAERLRENPTDVEGWERLLRAYVVLGEQDKVNEALRNAANALPENDMRRLTDTATQLGIDATGVLK</sequence>
<keyword evidence="10" id="KW-1185">Reference proteome</keyword>
<comment type="subcellular location">
    <subcellularLocation>
        <location evidence="1">Cell envelope</location>
    </subcellularLocation>
</comment>
<evidence type="ECO:0000259" key="8">
    <source>
        <dbReference type="Pfam" id="PF23914"/>
    </source>
</evidence>
<dbReference type="InterPro" id="IPR019734">
    <property type="entry name" value="TPR_rpt"/>
</dbReference>
<keyword evidence="7" id="KW-1133">Transmembrane helix</keyword>
<dbReference type="Gene3D" id="1.25.40.10">
    <property type="entry name" value="Tetratricopeptide repeat domain"/>
    <property type="match status" value="2"/>
</dbReference>
<proteinExistence type="predicted"/>
<keyword evidence="2" id="KW-0677">Repeat</keyword>
<accession>A0ABW3V920</accession>
<dbReference type="Proteomes" id="UP001597263">
    <property type="component" value="Unassembled WGS sequence"/>
</dbReference>
<keyword evidence="7" id="KW-0812">Transmembrane</keyword>
<dbReference type="InterPro" id="IPR056413">
    <property type="entry name" value="TPR_CcmH_CycH"/>
</dbReference>
<dbReference type="RefSeq" id="WP_289385949.1">
    <property type="nucleotide sequence ID" value="NZ_JAUCBM010000001.1"/>
</dbReference>
<dbReference type="InterPro" id="IPR051263">
    <property type="entry name" value="C-type_cytochrome_biogenesis"/>
</dbReference>
<keyword evidence="7" id="KW-0472">Membrane</keyword>
<evidence type="ECO:0000256" key="6">
    <source>
        <dbReference type="SAM" id="MobiDB-lite"/>
    </source>
</evidence>
<keyword evidence="3" id="KW-0201">Cytochrome c-type biogenesis</keyword>
<evidence type="ECO:0000256" key="3">
    <source>
        <dbReference type="ARBA" id="ARBA00022748"/>
    </source>
</evidence>
<dbReference type="SUPFAM" id="SSF48452">
    <property type="entry name" value="TPR-like"/>
    <property type="match status" value="1"/>
</dbReference>
<reference evidence="10" key="1">
    <citation type="journal article" date="2019" name="Int. J. Syst. Evol. Microbiol.">
        <title>The Global Catalogue of Microorganisms (GCM) 10K type strain sequencing project: providing services to taxonomists for standard genome sequencing and annotation.</title>
        <authorList>
            <consortium name="The Broad Institute Genomics Platform"/>
            <consortium name="The Broad Institute Genome Sequencing Center for Infectious Disease"/>
            <person name="Wu L."/>
            <person name="Ma J."/>
        </authorList>
    </citation>
    <scope>NUCLEOTIDE SEQUENCE [LARGE SCALE GENOMIC DNA]</scope>
    <source>
        <strain evidence="10">CCUG 49584</strain>
    </source>
</reference>
<dbReference type="Pfam" id="PF23914">
    <property type="entry name" value="TPR_CcmH_CycH"/>
    <property type="match status" value="1"/>
</dbReference>
<name>A0ABW3V920_9HYPH</name>
<feature type="repeat" description="TPR" evidence="5">
    <location>
        <begin position="166"/>
        <end position="199"/>
    </location>
</feature>
<organism evidence="9 10">
    <name type="scientific">Pseudochrobactrum kiredjianiae</name>
    <dbReference type="NCBI Taxonomy" id="386305"/>
    <lineage>
        <taxon>Bacteria</taxon>
        <taxon>Pseudomonadati</taxon>
        <taxon>Pseudomonadota</taxon>
        <taxon>Alphaproteobacteria</taxon>
        <taxon>Hyphomicrobiales</taxon>
        <taxon>Brucellaceae</taxon>
        <taxon>Pseudochrobactrum</taxon>
    </lineage>
</organism>
<evidence type="ECO:0000256" key="5">
    <source>
        <dbReference type="PROSITE-ProRule" id="PRU00339"/>
    </source>
</evidence>
<protein>
    <submittedName>
        <fullName evidence="9">C-type cytochrome biogenesis protein CcmI</fullName>
    </submittedName>
</protein>
<dbReference type="SMART" id="SM00028">
    <property type="entry name" value="TPR"/>
    <property type="match status" value="2"/>
</dbReference>
<evidence type="ECO:0000313" key="10">
    <source>
        <dbReference type="Proteomes" id="UP001597263"/>
    </source>
</evidence>
<comment type="caution">
    <text evidence="9">The sequence shown here is derived from an EMBL/GenBank/DDBJ whole genome shotgun (WGS) entry which is preliminary data.</text>
</comment>
<dbReference type="InterPro" id="IPR011990">
    <property type="entry name" value="TPR-like_helical_dom_sf"/>
</dbReference>
<dbReference type="EMBL" id="JBHTMA010000040">
    <property type="protein sequence ID" value="MFD1228999.1"/>
    <property type="molecule type" value="Genomic_DNA"/>
</dbReference>
<evidence type="ECO:0000256" key="4">
    <source>
        <dbReference type="ARBA" id="ARBA00022803"/>
    </source>
</evidence>
<feature type="transmembrane region" description="Helical" evidence="7">
    <location>
        <begin position="6"/>
        <end position="23"/>
    </location>
</feature>
<dbReference type="PANTHER" id="PTHR47870:SF1">
    <property type="entry name" value="CYTOCHROME C-TYPE BIOGENESIS PROTEIN CCMH"/>
    <property type="match status" value="1"/>
</dbReference>
<feature type="transmembrane region" description="Helical" evidence="7">
    <location>
        <begin position="105"/>
        <end position="125"/>
    </location>
</feature>
<dbReference type="PANTHER" id="PTHR47870">
    <property type="entry name" value="CYTOCHROME C-TYPE BIOGENESIS PROTEIN CCMH"/>
    <property type="match status" value="1"/>
</dbReference>
<dbReference type="PROSITE" id="PS50005">
    <property type="entry name" value="TPR"/>
    <property type="match status" value="1"/>
</dbReference>
<evidence type="ECO:0000256" key="2">
    <source>
        <dbReference type="ARBA" id="ARBA00022737"/>
    </source>
</evidence>
<evidence type="ECO:0000256" key="7">
    <source>
        <dbReference type="SAM" id="Phobius"/>
    </source>
</evidence>
<feature type="domain" description="Cytochrome c-type biogenesis protein H TPR" evidence="8">
    <location>
        <begin position="133"/>
        <end position="270"/>
    </location>
</feature>
<keyword evidence="4 5" id="KW-0802">TPR repeat</keyword>
<evidence type="ECO:0000256" key="1">
    <source>
        <dbReference type="ARBA" id="ARBA00004196"/>
    </source>
</evidence>